<reference evidence="1" key="1">
    <citation type="submission" date="2023-07" db="EMBL/GenBank/DDBJ databases">
        <title>Sorghum-associated microbial communities from plants grown in Nebraska, USA.</title>
        <authorList>
            <person name="Schachtman D."/>
        </authorList>
    </citation>
    <scope>NUCLEOTIDE SEQUENCE</scope>
    <source>
        <strain evidence="1">2697</strain>
    </source>
</reference>
<name>A0ACC6KV32_9SPHI</name>
<gene>
    <name evidence="1" type="ORF">J2X78_001584</name>
</gene>
<proteinExistence type="predicted"/>
<accession>A0ACC6KV32</accession>
<protein>
    <submittedName>
        <fullName evidence="1">Uncharacterized protein</fullName>
    </submittedName>
</protein>
<organism evidence="1 2">
    <name type="scientific">Pedobacter africanus</name>
    <dbReference type="NCBI Taxonomy" id="151894"/>
    <lineage>
        <taxon>Bacteria</taxon>
        <taxon>Pseudomonadati</taxon>
        <taxon>Bacteroidota</taxon>
        <taxon>Sphingobacteriia</taxon>
        <taxon>Sphingobacteriales</taxon>
        <taxon>Sphingobacteriaceae</taxon>
        <taxon>Pedobacter</taxon>
    </lineage>
</organism>
<sequence>MLKYKTQKAAIVLIVLFFTLMSCKKILERDIILSPTDANAFESPEDVNHALAGAYVLLRDILPDKLFLFGDVQADNFNNPKNKSSRTETDLQRRSGIGDLIQAGAGDWNGFYKTIAQCNLILERIPGVQGYTLDQKERYTGEAKFLRALCYFYLARFYGDVPLILNSVDISNVARSPQDKVFELINADLDDAILKLRVASPDGDKNIRATKGAAIAIKAHAKAWQQKYDECEKLCNTVMTMGNYSLITDSAALINIFIGKSQEGIFELDFDSKNNELQKNKMYNRTLGRPYYKDQSDGGGGTDDYVLGFTQTVRKVLFPDANRDIRRDVWFVKDTWTKDILYFGKYRTLKAQGDTTSQNINESNMIITRLADIILLRAEALNALGRTSESAVELNKIRNRAKRTTYKGDGILADTILLERRKELLGEGHYFFDLVRTRLMAKYHSKIKQADWYEKGAWLLPISPSNIAASNFVITQNEFWK</sequence>
<keyword evidence="2" id="KW-1185">Reference proteome</keyword>
<dbReference type="EMBL" id="JAVDTF010000001">
    <property type="protein sequence ID" value="MDR6783032.1"/>
    <property type="molecule type" value="Genomic_DNA"/>
</dbReference>
<evidence type="ECO:0000313" key="1">
    <source>
        <dbReference type="EMBL" id="MDR6783032.1"/>
    </source>
</evidence>
<evidence type="ECO:0000313" key="2">
    <source>
        <dbReference type="Proteomes" id="UP001246858"/>
    </source>
</evidence>
<dbReference type="Proteomes" id="UP001246858">
    <property type="component" value="Unassembled WGS sequence"/>
</dbReference>
<comment type="caution">
    <text evidence="1">The sequence shown here is derived from an EMBL/GenBank/DDBJ whole genome shotgun (WGS) entry which is preliminary data.</text>
</comment>